<keyword evidence="1" id="KW-0812">Transmembrane</keyword>
<evidence type="ECO:0000313" key="2">
    <source>
        <dbReference type="EMBL" id="KZF22380.1"/>
    </source>
</evidence>
<evidence type="ECO:0000256" key="1">
    <source>
        <dbReference type="SAM" id="Phobius"/>
    </source>
</evidence>
<organism evidence="2 3">
    <name type="scientific">Xylona heveae (strain CBS 132557 / TC161)</name>
    <dbReference type="NCBI Taxonomy" id="1328760"/>
    <lineage>
        <taxon>Eukaryota</taxon>
        <taxon>Fungi</taxon>
        <taxon>Dikarya</taxon>
        <taxon>Ascomycota</taxon>
        <taxon>Pezizomycotina</taxon>
        <taxon>Xylonomycetes</taxon>
        <taxon>Xylonales</taxon>
        <taxon>Xylonaceae</taxon>
        <taxon>Xylona</taxon>
    </lineage>
</organism>
<dbReference type="InParanoid" id="A0A165GMP3"/>
<keyword evidence="1" id="KW-0472">Membrane</keyword>
<protein>
    <submittedName>
        <fullName evidence="2">Uncharacterized protein</fullName>
    </submittedName>
</protein>
<dbReference type="Proteomes" id="UP000076632">
    <property type="component" value="Unassembled WGS sequence"/>
</dbReference>
<feature type="transmembrane region" description="Helical" evidence="1">
    <location>
        <begin position="12"/>
        <end position="35"/>
    </location>
</feature>
<gene>
    <name evidence="2" type="ORF">L228DRAFT_151484</name>
</gene>
<accession>A0A165GMP3</accession>
<feature type="transmembrane region" description="Helical" evidence="1">
    <location>
        <begin position="55"/>
        <end position="81"/>
    </location>
</feature>
<dbReference type="AlphaFoldDB" id="A0A165GMP3"/>
<sequence length="120" mass="13247">MYIFSYPSFFRFFLSFPPYLLRLLFSLLAQCLWNGDYVVLKGDSSSSSSSPPSSLLPLLAVIVLVGLFISQNDGLFLLSVISQSFQLSDMQVYRMSYAMFTDVALTLSSGSGSGPGYTTY</sequence>
<dbReference type="RefSeq" id="XP_018187935.1">
    <property type="nucleotide sequence ID" value="XM_018329290.1"/>
</dbReference>
<keyword evidence="1" id="KW-1133">Transmembrane helix</keyword>
<keyword evidence="3" id="KW-1185">Reference proteome</keyword>
<reference evidence="2 3" key="1">
    <citation type="journal article" date="2016" name="Fungal Biol.">
        <title>The genome of Xylona heveae provides a window into fungal endophytism.</title>
        <authorList>
            <person name="Gazis R."/>
            <person name="Kuo A."/>
            <person name="Riley R."/>
            <person name="LaButti K."/>
            <person name="Lipzen A."/>
            <person name="Lin J."/>
            <person name="Amirebrahimi M."/>
            <person name="Hesse C.N."/>
            <person name="Spatafora J.W."/>
            <person name="Henrissat B."/>
            <person name="Hainaut M."/>
            <person name="Grigoriev I.V."/>
            <person name="Hibbett D.S."/>
        </authorList>
    </citation>
    <scope>NUCLEOTIDE SEQUENCE [LARGE SCALE GENOMIC DNA]</scope>
    <source>
        <strain evidence="2 3">TC161</strain>
    </source>
</reference>
<evidence type="ECO:0000313" key="3">
    <source>
        <dbReference type="Proteomes" id="UP000076632"/>
    </source>
</evidence>
<dbReference type="GeneID" id="28894427"/>
<proteinExistence type="predicted"/>
<dbReference type="EMBL" id="KV407459">
    <property type="protein sequence ID" value="KZF22380.1"/>
    <property type="molecule type" value="Genomic_DNA"/>
</dbReference>
<name>A0A165GMP3_XYLHT</name>